<dbReference type="SUPFAM" id="SSF47954">
    <property type="entry name" value="Cyclin-like"/>
    <property type="match status" value="2"/>
</dbReference>
<dbReference type="CDD" id="cd00043">
    <property type="entry name" value="CYCLIN_SF"/>
    <property type="match status" value="1"/>
</dbReference>
<evidence type="ECO:0000313" key="3">
    <source>
        <dbReference type="EMBL" id="SPC34598.1"/>
    </source>
</evidence>
<name>A0A2K5ASG8_9ARCH</name>
<protein>
    <recommendedName>
        <fullName evidence="5">Transcription initiation factor IIB</fullName>
    </recommendedName>
</protein>
<dbReference type="GeneID" id="41595428"/>
<dbReference type="PANTHER" id="PTHR11618:SF13">
    <property type="entry name" value="TRANSCRIPTION INITIATION FACTOR IIB"/>
    <property type="match status" value="1"/>
</dbReference>
<dbReference type="Gene3D" id="1.10.472.10">
    <property type="entry name" value="Cyclin-like"/>
    <property type="match status" value="2"/>
</dbReference>
<dbReference type="GO" id="GO:0097550">
    <property type="term" value="C:transcription preinitiation complex"/>
    <property type="evidence" value="ECO:0007669"/>
    <property type="project" value="TreeGrafter"/>
</dbReference>
<organism evidence="3 4">
    <name type="scientific">Candidatus Nitrosocaldus cavascurensis</name>
    <dbReference type="NCBI Taxonomy" id="2058097"/>
    <lineage>
        <taxon>Archaea</taxon>
        <taxon>Nitrososphaerota</taxon>
        <taxon>Nitrososphaeria</taxon>
        <taxon>Candidatus Nitrosocaldales</taxon>
        <taxon>Candidatus Nitrosocaldaceae</taxon>
        <taxon>Candidatus Nitrosocaldus</taxon>
    </lineage>
</organism>
<evidence type="ECO:0008006" key="5">
    <source>
        <dbReference type="Google" id="ProtNLM"/>
    </source>
</evidence>
<dbReference type="Proteomes" id="UP000236248">
    <property type="component" value="Chromosome NCAV"/>
</dbReference>
<keyword evidence="1" id="KW-0805">Transcription regulation</keyword>
<evidence type="ECO:0000256" key="2">
    <source>
        <dbReference type="ARBA" id="ARBA00023163"/>
    </source>
</evidence>
<evidence type="ECO:0000313" key="4">
    <source>
        <dbReference type="Proteomes" id="UP000236248"/>
    </source>
</evidence>
<keyword evidence="2" id="KW-0804">Transcription</keyword>
<dbReference type="GO" id="GO:0070897">
    <property type="term" value="P:transcription preinitiation complex assembly"/>
    <property type="evidence" value="ECO:0007669"/>
    <property type="project" value="InterPro"/>
</dbReference>
<sequence length="227" mass="25062">MYSKSREIDGWVKDLLRAQYMLVGGDCMHGIYNSNSIFSRAAELYMDFSRVYRVKSKRVIAYTALYTAIRLEGYAITVNAFAKRVGMDARRLAVCYRAMQRTLGLTVPNAALHAYVDEIVRCIGNGVQDGQKGIDVTVLKDVSYRLADDAAKIMNSNGVNPAGVAAAIVYLALGDEGRRMVSMKYLAVTAGISLVTLKKRVEELKVLLSKHGNAIPLQNKTDLISKE</sequence>
<keyword evidence="4" id="KW-1185">Reference proteome</keyword>
<accession>A0A2K5ASG8</accession>
<dbReference type="EMBL" id="LT981265">
    <property type="protein sequence ID" value="SPC34598.1"/>
    <property type="molecule type" value="Genomic_DNA"/>
</dbReference>
<dbReference type="KEGG" id="ncv:NCAV_1432"/>
<dbReference type="InterPro" id="IPR000812">
    <property type="entry name" value="TFIIB"/>
</dbReference>
<reference evidence="4" key="1">
    <citation type="submission" date="2018-01" db="EMBL/GenBank/DDBJ databases">
        <authorList>
            <person name="Kerou L M."/>
        </authorList>
    </citation>
    <scope>NUCLEOTIDE SEQUENCE [LARGE SCALE GENOMIC DNA]</scope>
    <source>
        <strain evidence="4">SCU2</strain>
    </source>
</reference>
<dbReference type="AlphaFoldDB" id="A0A2K5ASG8"/>
<evidence type="ECO:0000256" key="1">
    <source>
        <dbReference type="ARBA" id="ARBA00023015"/>
    </source>
</evidence>
<gene>
    <name evidence="3" type="ORF">NCAV_1432</name>
</gene>
<dbReference type="RefSeq" id="WP_103286775.1">
    <property type="nucleotide sequence ID" value="NZ_LT981265.1"/>
</dbReference>
<proteinExistence type="predicted"/>
<dbReference type="PANTHER" id="PTHR11618">
    <property type="entry name" value="TRANSCRIPTION INITIATION FACTOR IIB-RELATED"/>
    <property type="match status" value="1"/>
</dbReference>
<dbReference type="InterPro" id="IPR036915">
    <property type="entry name" value="Cyclin-like_sf"/>
</dbReference>